<dbReference type="SUPFAM" id="SSF57850">
    <property type="entry name" value="RING/U-box"/>
    <property type="match status" value="1"/>
</dbReference>
<dbReference type="PANTHER" id="PTHR45676">
    <property type="entry name" value="RING-H2 FINGER PROTEIN ATL51-RELATED"/>
    <property type="match status" value="1"/>
</dbReference>
<proteinExistence type="predicted"/>
<dbReference type="PANTHER" id="PTHR45676:SF98">
    <property type="entry name" value="RING-TYPE E3 UBIQUITIN TRANSFERASE"/>
    <property type="match status" value="1"/>
</dbReference>
<keyword evidence="1" id="KW-0863">Zinc-finger</keyword>
<dbReference type="CDD" id="cd16461">
    <property type="entry name" value="RING-H2_EL5-like"/>
    <property type="match status" value="1"/>
</dbReference>
<keyword evidence="1" id="KW-0479">Metal-binding</keyword>
<dbReference type="GO" id="GO:0008270">
    <property type="term" value="F:zinc ion binding"/>
    <property type="evidence" value="ECO:0007669"/>
    <property type="project" value="UniProtKB-KW"/>
</dbReference>
<keyword evidence="5" id="KW-1185">Reference proteome</keyword>
<sequence length="162" mass="18730">MGNDDPNNKASEFEYRFSPKMIIDFILILSIIIMMMFSFYIYVCRYFLHVRRHQTRRSHLVFYNEPEFTEVSCGLEASMIALLLVFIFSSNSDPTECVVCLSKFKDGKTGQVLPRCKHSFHIECIDMWFMSHSTCPLCRVHVECPPQSEVVVNAPELEPGSS</sequence>
<dbReference type="Gramene" id="OIW18376">
    <property type="protein sequence ID" value="OIW18376"/>
    <property type="gene ID" value="TanjilG_31516"/>
</dbReference>
<dbReference type="InterPro" id="IPR001841">
    <property type="entry name" value="Znf_RING"/>
</dbReference>
<reference evidence="4 5" key="1">
    <citation type="journal article" date="2017" name="Plant Biotechnol. J.">
        <title>A comprehensive draft genome sequence for lupin (Lupinus angustifolius), an emerging health food: insights into plant-microbe interactions and legume evolution.</title>
        <authorList>
            <person name="Hane J.K."/>
            <person name="Ming Y."/>
            <person name="Kamphuis L.G."/>
            <person name="Nelson M.N."/>
            <person name="Garg G."/>
            <person name="Atkins C.A."/>
            <person name="Bayer P.E."/>
            <person name="Bravo A."/>
            <person name="Bringans S."/>
            <person name="Cannon S."/>
            <person name="Edwards D."/>
            <person name="Foley R."/>
            <person name="Gao L.L."/>
            <person name="Harrison M.J."/>
            <person name="Huang W."/>
            <person name="Hurgobin B."/>
            <person name="Li S."/>
            <person name="Liu C.W."/>
            <person name="McGrath A."/>
            <person name="Morahan G."/>
            <person name="Murray J."/>
            <person name="Weller J."/>
            <person name="Jian J."/>
            <person name="Singh K.B."/>
        </authorList>
    </citation>
    <scope>NUCLEOTIDE SEQUENCE [LARGE SCALE GENOMIC DNA]</scope>
    <source>
        <strain evidence="5">cv. Tanjil</strain>
        <tissue evidence="4">Whole plant</tissue>
    </source>
</reference>
<dbReference type="GO" id="GO:0016567">
    <property type="term" value="P:protein ubiquitination"/>
    <property type="evidence" value="ECO:0007669"/>
    <property type="project" value="TreeGrafter"/>
</dbReference>
<organism evidence="4 5">
    <name type="scientific">Lupinus angustifolius</name>
    <name type="common">Narrow-leaved blue lupine</name>
    <dbReference type="NCBI Taxonomy" id="3871"/>
    <lineage>
        <taxon>Eukaryota</taxon>
        <taxon>Viridiplantae</taxon>
        <taxon>Streptophyta</taxon>
        <taxon>Embryophyta</taxon>
        <taxon>Tracheophyta</taxon>
        <taxon>Spermatophyta</taxon>
        <taxon>Magnoliopsida</taxon>
        <taxon>eudicotyledons</taxon>
        <taxon>Gunneridae</taxon>
        <taxon>Pentapetalae</taxon>
        <taxon>rosids</taxon>
        <taxon>fabids</taxon>
        <taxon>Fabales</taxon>
        <taxon>Fabaceae</taxon>
        <taxon>Papilionoideae</taxon>
        <taxon>50 kb inversion clade</taxon>
        <taxon>genistoids sensu lato</taxon>
        <taxon>core genistoids</taxon>
        <taxon>Genisteae</taxon>
        <taxon>Lupinus</taxon>
    </lineage>
</organism>
<feature type="transmembrane region" description="Helical" evidence="2">
    <location>
        <begin position="25"/>
        <end position="48"/>
    </location>
</feature>
<dbReference type="Gene3D" id="3.30.40.10">
    <property type="entry name" value="Zinc/RING finger domain, C3HC4 (zinc finger)"/>
    <property type="match status" value="1"/>
</dbReference>
<dbReference type="Pfam" id="PF13639">
    <property type="entry name" value="zf-RING_2"/>
    <property type="match status" value="1"/>
</dbReference>
<keyword evidence="2" id="KW-0812">Transmembrane</keyword>
<dbReference type="EMBL" id="CM007361">
    <property type="protein sequence ID" value="OIW18376.1"/>
    <property type="molecule type" value="Genomic_DNA"/>
</dbReference>
<accession>A0A4P1RTL1</accession>
<dbReference type="Proteomes" id="UP000188354">
    <property type="component" value="Chromosome LG01"/>
</dbReference>
<keyword evidence="2" id="KW-1133">Transmembrane helix</keyword>
<evidence type="ECO:0000313" key="4">
    <source>
        <dbReference type="EMBL" id="OIW18376.1"/>
    </source>
</evidence>
<dbReference type="PROSITE" id="PS50089">
    <property type="entry name" value="ZF_RING_2"/>
    <property type="match status" value="1"/>
</dbReference>
<evidence type="ECO:0000313" key="5">
    <source>
        <dbReference type="Proteomes" id="UP000188354"/>
    </source>
</evidence>
<keyword evidence="2" id="KW-0472">Membrane</keyword>
<gene>
    <name evidence="4" type="ORF">TanjilG_31516</name>
</gene>
<dbReference type="InterPro" id="IPR013083">
    <property type="entry name" value="Znf_RING/FYVE/PHD"/>
</dbReference>
<evidence type="ECO:0000259" key="3">
    <source>
        <dbReference type="PROSITE" id="PS50089"/>
    </source>
</evidence>
<evidence type="ECO:0000256" key="2">
    <source>
        <dbReference type="SAM" id="Phobius"/>
    </source>
</evidence>
<name>A0A4P1RTL1_LUPAN</name>
<evidence type="ECO:0000256" key="1">
    <source>
        <dbReference type="PROSITE-ProRule" id="PRU00175"/>
    </source>
</evidence>
<dbReference type="SMART" id="SM00184">
    <property type="entry name" value="RING"/>
    <property type="match status" value="1"/>
</dbReference>
<feature type="domain" description="RING-type" evidence="3">
    <location>
        <begin position="97"/>
        <end position="139"/>
    </location>
</feature>
<keyword evidence="1" id="KW-0862">Zinc</keyword>
<protein>
    <recommendedName>
        <fullName evidence="3">RING-type domain-containing protein</fullName>
    </recommendedName>
</protein>
<dbReference type="AlphaFoldDB" id="A0A4P1RTL1"/>